<accession>A0A409XLE0</accession>
<dbReference type="Proteomes" id="UP000283269">
    <property type="component" value="Unassembled WGS sequence"/>
</dbReference>
<feature type="region of interest" description="Disordered" evidence="1">
    <location>
        <begin position="29"/>
        <end position="91"/>
    </location>
</feature>
<protein>
    <submittedName>
        <fullName evidence="2">Uncharacterized protein</fullName>
    </submittedName>
</protein>
<keyword evidence="3" id="KW-1185">Reference proteome</keyword>
<feature type="compositionally biased region" description="Gly residues" evidence="1">
    <location>
        <begin position="120"/>
        <end position="131"/>
    </location>
</feature>
<dbReference type="AlphaFoldDB" id="A0A409XLE0"/>
<feature type="compositionally biased region" description="Acidic residues" evidence="1">
    <location>
        <begin position="139"/>
        <end position="155"/>
    </location>
</feature>
<gene>
    <name evidence="2" type="ORF">CVT25_008670</name>
</gene>
<name>A0A409XLE0_PSICY</name>
<proteinExistence type="predicted"/>
<organism evidence="2 3">
    <name type="scientific">Psilocybe cyanescens</name>
    <dbReference type="NCBI Taxonomy" id="93625"/>
    <lineage>
        <taxon>Eukaryota</taxon>
        <taxon>Fungi</taxon>
        <taxon>Dikarya</taxon>
        <taxon>Basidiomycota</taxon>
        <taxon>Agaricomycotina</taxon>
        <taxon>Agaricomycetes</taxon>
        <taxon>Agaricomycetidae</taxon>
        <taxon>Agaricales</taxon>
        <taxon>Agaricineae</taxon>
        <taxon>Strophariaceae</taxon>
        <taxon>Psilocybe</taxon>
    </lineage>
</organism>
<reference evidence="2 3" key="1">
    <citation type="journal article" date="2018" name="Evol. Lett.">
        <title>Horizontal gene cluster transfer increased hallucinogenic mushroom diversity.</title>
        <authorList>
            <person name="Reynolds H.T."/>
            <person name="Vijayakumar V."/>
            <person name="Gluck-Thaler E."/>
            <person name="Korotkin H.B."/>
            <person name="Matheny P.B."/>
            <person name="Slot J.C."/>
        </authorList>
    </citation>
    <scope>NUCLEOTIDE SEQUENCE [LARGE SCALE GENOMIC DNA]</scope>
    <source>
        <strain evidence="2 3">2631</strain>
    </source>
</reference>
<evidence type="ECO:0000313" key="3">
    <source>
        <dbReference type="Proteomes" id="UP000283269"/>
    </source>
</evidence>
<sequence>MASAHHSSWIPLTREDSGHNLWRHASSSILVHSHSSASKKKVADQFTESPMSPRITSLGVPGSASSTGASRHGKSPHSSSTHQDKDSYMDMEMDIAEKTTGELSCSPADQALWGVGVGTSTGAGAAGGFGDVGARDGETSDNDDVDDDNDGDEIEHDLNSTSYLEHGAHPRACARAPCAPSHS</sequence>
<dbReference type="EMBL" id="NHYD01001315">
    <property type="protein sequence ID" value="PPQ91551.1"/>
    <property type="molecule type" value="Genomic_DNA"/>
</dbReference>
<evidence type="ECO:0000256" key="1">
    <source>
        <dbReference type="SAM" id="MobiDB-lite"/>
    </source>
</evidence>
<comment type="caution">
    <text evidence="2">The sequence shown here is derived from an EMBL/GenBank/DDBJ whole genome shotgun (WGS) entry which is preliminary data.</text>
</comment>
<dbReference type="InParanoid" id="A0A409XLE0"/>
<evidence type="ECO:0000313" key="2">
    <source>
        <dbReference type="EMBL" id="PPQ91551.1"/>
    </source>
</evidence>
<feature type="region of interest" description="Disordered" evidence="1">
    <location>
        <begin position="120"/>
        <end position="183"/>
    </location>
</feature>
<feature type="compositionally biased region" description="Low complexity" evidence="1">
    <location>
        <begin position="170"/>
        <end position="183"/>
    </location>
</feature>